<dbReference type="PANTHER" id="PTHR43057">
    <property type="entry name" value="ARSENITE EFFLUX TRANSPORTER"/>
    <property type="match status" value="1"/>
</dbReference>
<reference evidence="9 10" key="1">
    <citation type="submission" date="2019-09" db="EMBL/GenBank/DDBJ databases">
        <title>Serinicoccus pratensis sp. nov., isolated from meadow soil.</title>
        <authorList>
            <person name="Zhang W."/>
        </authorList>
    </citation>
    <scope>NUCLEOTIDE SEQUENCE [LARGE SCALE GENOMIC DNA]</scope>
    <source>
        <strain evidence="9 10">W204</strain>
    </source>
</reference>
<feature type="transmembrane region" description="Helical" evidence="8">
    <location>
        <begin position="12"/>
        <end position="31"/>
    </location>
</feature>
<name>A0A5J6V364_9MICO</name>
<accession>A0A5J6V364</accession>
<dbReference type="Pfam" id="PF01758">
    <property type="entry name" value="SBF"/>
    <property type="match status" value="1"/>
</dbReference>
<dbReference type="GO" id="GO:0015105">
    <property type="term" value="F:arsenite transmembrane transporter activity"/>
    <property type="evidence" value="ECO:0007669"/>
    <property type="project" value="TreeGrafter"/>
</dbReference>
<dbReference type="InterPro" id="IPR004706">
    <property type="entry name" value="Arsenical-R_Acr3"/>
</dbReference>
<feature type="transmembrane region" description="Helical" evidence="8">
    <location>
        <begin position="197"/>
        <end position="217"/>
    </location>
</feature>
<sequence length="328" mass="34993">MTRERLERHQVWFYLAALVLGLLLGQVAPGLGPAAQASVWPALALLLYATFTQLPLTSVPKAFRDIRFLGTALVGNFVLVPLLVWGLVQLAPPDPALRLGLLLVLLVPCTDWFITFTRLGGGDGARATALTPFSLLLQLLLLPVYLWLLGGTPVTGVFTPGQVWPALLVLLGPLVLAALTLRWAGDRPRSRRLVERLEVAPVPLLAVVILLVGVSHADEIAGSGAVLRVVAGLAGLYLVGAVTLAVLLARLARLPVGQGRTLAFSLATRNSFIVLPFALTLPAGWETAALVVVLQSVVELLGMIVLVRLVPGVFFREVTPRRRAQAGS</sequence>
<dbReference type="PANTHER" id="PTHR43057:SF1">
    <property type="entry name" value="ARSENICAL-RESISTANCE PROTEIN 3"/>
    <property type="match status" value="1"/>
</dbReference>
<keyword evidence="6 8" id="KW-1133">Transmembrane helix</keyword>
<evidence type="ECO:0000256" key="2">
    <source>
        <dbReference type="ARBA" id="ARBA00010110"/>
    </source>
</evidence>
<evidence type="ECO:0000256" key="7">
    <source>
        <dbReference type="ARBA" id="ARBA00023136"/>
    </source>
</evidence>
<keyword evidence="7 8" id="KW-0472">Membrane</keyword>
<keyword evidence="10" id="KW-1185">Reference proteome</keyword>
<proteinExistence type="inferred from homology"/>
<evidence type="ECO:0000256" key="1">
    <source>
        <dbReference type="ARBA" id="ARBA00004651"/>
    </source>
</evidence>
<evidence type="ECO:0000256" key="8">
    <source>
        <dbReference type="SAM" id="Phobius"/>
    </source>
</evidence>
<dbReference type="KEGG" id="serw:FY030_02435"/>
<dbReference type="EMBL" id="CP044427">
    <property type="protein sequence ID" value="QFG67736.1"/>
    <property type="molecule type" value="Genomic_DNA"/>
</dbReference>
<evidence type="ECO:0000256" key="3">
    <source>
        <dbReference type="ARBA" id="ARBA00022448"/>
    </source>
</evidence>
<protein>
    <submittedName>
        <fullName evidence="9">Arsenic resistance protein</fullName>
    </submittedName>
</protein>
<feature type="transmembrane region" description="Helical" evidence="8">
    <location>
        <begin position="287"/>
        <end position="315"/>
    </location>
</feature>
<evidence type="ECO:0000313" key="9">
    <source>
        <dbReference type="EMBL" id="QFG67736.1"/>
    </source>
</evidence>
<keyword evidence="4" id="KW-1003">Cell membrane</keyword>
<feature type="transmembrane region" description="Helical" evidence="8">
    <location>
        <begin position="163"/>
        <end position="185"/>
    </location>
</feature>
<dbReference type="GO" id="GO:0015297">
    <property type="term" value="F:antiporter activity"/>
    <property type="evidence" value="ECO:0007669"/>
    <property type="project" value="InterPro"/>
</dbReference>
<dbReference type="GO" id="GO:0015104">
    <property type="term" value="F:antimonite transmembrane transporter activity"/>
    <property type="evidence" value="ECO:0007669"/>
    <property type="project" value="TreeGrafter"/>
</dbReference>
<feature type="transmembrane region" description="Helical" evidence="8">
    <location>
        <begin position="96"/>
        <end position="115"/>
    </location>
</feature>
<dbReference type="InterPro" id="IPR002657">
    <property type="entry name" value="BilAc:Na_symport/Acr3"/>
</dbReference>
<dbReference type="Proteomes" id="UP000326546">
    <property type="component" value="Chromosome"/>
</dbReference>
<evidence type="ECO:0000256" key="6">
    <source>
        <dbReference type="ARBA" id="ARBA00022989"/>
    </source>
</evidence>
<gene>
    <name evidence="9" type="ORF">FY030_02435</name>
</gene>
<dbReference type="OrthoDB" id="3254016at2"/>
<feature type="transmembrane region" description="Helical" evidence="8">
    <location>
        <begin position="127"/>
        <end position="148"/>
    </location>
</feature>
<keyword evidence="3" id="KW-0813">Transport</keyword>
<dbReference type="GO" id="GO:0005886">
    <property type="term" value="C:plasma membrane"/>
    <property type="evidence" value="ECO:0007669"/>
    <property type="project" value="UniProtKB-SubCell"/>
</dbReference>
<keyword evidence="5 8" id="KW-0812">Transmembrane</keyword>
<feature type="transmembrane region" description="Helical" evidence="8">
    <location>
        <begin position="68"/>
        <end position="90"/>
    </location>
</feature>
<feature type="transmembrane region" description="Helical" evidence="8">
    <location>
        <begin position="229"/>
        <end position="249"/>
    </location>
</feature>
<evidence type="ECO:0000313" key="10">
    <source>
        <dbReference type="Proteomes" id="UP000326546"/>
    </source>
</evidence>
<feature type="transmembrane region" description="Helical" evidence="8">
    <location>
        <begin position="37"/>
        <end position="56"/>
    </location>
</feature>
<comment type="similarity">
    <text evidence="2">Belongs to the arsenical resistance-3 (ACR3) (TC 2.A.59) family.</text>
</comment>
<dbReference type="InterPro" id="IPR038770">
    <property type="entry name" value="Na+/solute_symporter_sf"/>
</dbReference>
<organism evidence="9 10">
    <name type="scientific">Ornithinimicrobium pratense</name>
    <dbReference type="NCBI Taxonomy" id="2593973"/>
    <lineage>
        <taxon>Bacteria</taxon>
        <taxon>Bacillati</taxon>
        <taxon>Actinomycetota</taxon>
        <taxon>Actinomycetes</taxon>
        <taxon>Micrococcales</taxon>
        <taxon>Ornithinimicrobiaceae</taxon>
        <taxon>Ornithinimicrobium</taxon>
    </lineage>
</organism>
<evidence type="ECO:0000256" key="5">
    <source>
        <dbReference type="ARBA" id="ARBA00022692"/>
    </source>
</evidence>
<comment type="subcellular location">
    <subcellularLocation>
        <location evidence="1">Cell membrane</location>
        <topology evidence="1">Multi-pass membrane protein</topology>
    </subcellularLocation>
</comment>
<evidence type="ECO:0000256" key="4">
    <source>
        <dbReference type="ARBA" id="ARBA00022475"/>
    </source>
</evidence>
<dbReference type="AlphaFoldDB" id="A0A5J6V364"/>
<dbReference type="RefSeq" id="WP_158060128.1">
    <property type="nucleotide sequence ID" value="NZ_CP044427.1"/>
</dbReference>
<dbReference type="Gene3D" id="1.20.1530.20">
    <property type="match status" value="1"/>
</dbReference>